<comment type="similarity">
    <text evidence="1">Belongs to the class I-like SAM-binding methyltransferase superfamily. TRM5/TYW2 family.</text>
</comment>
<comment type="caution">
    <text evidence="12">The sequence shown here is derived from an EMBL/GenBank/DDBJ whole genome shotgun (WGS) entry which is preliminary data.</text>
</comment>
<dbReference type="GO" id="GO:0002939">
    <property type="term" value="P:tRNA N1-guanine methylation"/>
    <property type="evidence" value="ECO:0007669"/>
    <property type="project" value="TreeGrafter"/>
</dbReference>
<keyword evidence="13" id="KW-1185">Reference proteome</keyword>
<dbReference type="InterPro" id="IPR056744">
    <property type="entry name" value="TRM5/TYW2-like_N"/>
</dbReference>
<gene>
    <name evidence="10" type="primary">TRM5</name>
    <name evidence="12" type="ORF">HMN09_00657400</name>
</gene>
<evidence type="ECO:0000256" key="9">
    <source>
        <dbReference type="ARBA" id="ARBA00047783"/>
    </source>
</evidence>
<dbReference type="Gene3D" id="3.40.50.150">
    <property type="entry name" value="Vaccinia Virus protein VP39"/>
    <property type="match status" value="1"/>
</dbReference>
<evidence type="ECO:0000256" key="2">
    <source>
        <dbReference type="ARBA" id="ARBA00022490"/>
    </source>
</evidence>
<name>A0A8H6WAS8_MYCCL</name>
<keyword evidence="8 10" id="KW-0539">Nucleus</keyword>
<protein>
    <recommendedName>
        <fullName evidence="10">tRNA (guanine(37)-N1)-methyltransferase</fullName>
        <ecNumber evidence="10">2.1.1.228</ecNumber>
    </recommendedName>
    <alternativeName>
        <fullName evidence="10">M1G-methyltransferase</fullName>
    </alternativeName>
    <alternativeName>
        <fullName evidence="10">tRNA [GM37] methyltransferase</fullName>
    </alternativeName>
    <alternativeName>
        <fullName evidence="10">tRNA methyltransferase 5</fullName>
    </alternativeName>
</protein>
<dbReference type="InterPro" id="IPR025792">
    <property type="entry name" value="tRNA_Gua_MeTrfase_euk"/>
</dbReference>
<reference evidence="12" key="1">
    <citation type="submission" date="2020-05" db="EMBL/GenBank/DDBJ databases">
        <title>Mycena genomes resolve the evolution of fungal bioluminescence.</title>
        <authorList>
            <person name="Tsai I.J."/>
        </authorList>
    </citation>
    <scope>NUCLEOTIDE SEQUENCE</scope>
    <source>
        <strain evidence="12">110903Hualien_Pintung</strain>
    </source>
</reference>
<dbReference type="Gene3D" id="3.30.300.110">
    <property type="entry name" value="Met-10+ protein-like domains"/>
    <property type="match status" value="1"/>
</dbReference>
<dbReference type="AlphaFoldDB" id="A0A8H6WAS8"/>
<comment type="function">
    <text evidence="10">Specifically methylates the N1 position of guanosine-37 in various cytoplasmic and mitochondrial tRNAs. Methylation is not dependent on the nature of the nucleoside 5' of the target nucleoside. This is the first step in the biosynthesis of wybutosine (yW), a modified base adjacent to the anticodon of tRNAs and required for accurate decoding.</text>
</comment>
<dbReference type="HAMAP" id="MF_03152">
    <property type="entry name" value="TRM5"/>
    <property type="match status" value="1"/>
</dbReference>
<dbReference type="GO" id="GO:0005759">
    <property type="term" value="C:mitochondrial matrix"/>
    <property type="evidence" value="ECO:0007669"/>
    <property type="project" value="UniProtKB-SubCell"/>
</dbReference>
<keyword evidence="6 10" id="KW-0819">tRNA processing</keyword>
<evidence type="ECO:0000256" key="5">
    <source>
        <dbReference type="ARBA" id="ARBA00022691"/>
    </source>
</evidence>
<dbReference type="InterPro" id="IPR056743">
    <property type="entry name" value="TRM5-TYW2-like_MTfase"/>
</dbReference>
<comment type="subcellular location">
    <subcellularLocation>
        <location evidence="10">Mitochondrion matrix</location>
    </subcellularLocation>
    <subcellularLocation>
        <location evidence="10">Nucleus</location>
    </subcellularLocation>
    <subcellularLocation>
        <location evidence="10">Cytoplasm</location>
    </subcellularLocation>
    <text evidence="10">Predominantly in the mitochondria and in the nucleus.</text>
</comment>
<dbReference type="SUPFAM" id="SSF53335">
    <property type="entry name" value="S-adenosyl-L-methionine-dependent methyltransferases"/>
    <property type="match status" value="1"/>
</dbReference>
<dbReference type="OrthoDB" id="408788at2759"/>
<dbReference type="Pfam" id="PF25133">
    <property type="entry name" value="TYW2_N_2"/>
    <property type="match status" value="1"/>
</dbReference>
<dbReference type="FunFam" id="3.30.300.110:FF:000001">
    <property type="entry name" value="tRNA (guanine(37)-N1)-methyltransferase"/>
    <property type="match status" value="1"/>
</dbReference>
<dbReference type="GO" id="GO:0070901">
    <property type="term" value="P:mitochondrial tRNA methylation"/>
    <property type="evidence" value="ECO:0007669"/>
    <property type="project" value="TreeGrafter"/>
</dbReference>
<evidence type="ECO:0000256" key="8">
    <source>
        <dbReference type="ARBA" id="ARBA00023242"/>
    </source>
</evidence>
<dbReference type="EC" id="2.1.1.228" evidence="10"/>
<evidence type="ECO:0000313" key="13">
    <source>
        <dbReference type="Proteomes" id="UP000613580"/>
    </source>
</evidence>
<dbReference type="Pfam" id="PF02475">
    <property type="entry name" value="TRM5-TYW2_MTfase"/>
    <property type="match status" value="1"/>
</dbReference>
<keyword evidence="5 10" id="KW-0949">S-adenosyl-L-methionine</keyword>
<evidence type="ECO:0000256" key="6">
    <source>
        <dbReference type="ARBA" id="ARBA00022694"/>
    </source>
</evidence>
<keyword evidence="2 10" id="KW-0963">Cytoplasm</keyword>
<feature type="binding site" evidence="10">
    <location>
        <position position="397"/>
    </location>
    <ligand>
        <name>S-adenosyl-L-methionine</name>
        <dbReference type="ChEBI" id="CHEBI:59789"/>
    </ligand>
</feature>
<evidence type="ECO:0000256" key="7">
    <source>
        <dbReference type="ARBA" id="ARBA00023128"/>
    </source>
</evidence>
<evidence type="ECO:0000256" key="4">
    <source>
        <dbReference type="ARBA" id="ARBA00022679"/>
    </source>
</evidence>
<feature type="binding site" evidence="10">
    <location>
        <begin position="308"/>
        <end position="309"/>
    </location>
    <ligand>
        <name>S-adenosyl-L-methionine</name>
        <dbReference type="ChEBI" id="CHEBI:59789"/>
    </ligand>
</feature>
<dbReference type="PANTHER" id="PTHR23245">
    <property type="entry name" value="TRNA METHYLTRANSFERASE"/>
    <property type="match status" value="1"/>
</dbReference>
<keyword evidence="3 10" id="KW-0489">Methyltransferase</keyword>
<dbReference type="GO" id="GO:0005634">
    <property type="term" value="C:nucleus"/>
    <property type="evidence" value="ECO:0007669"/>
    <property type="project" value="UniProtKB-SubCell"/>
</dbReference>
<comment type="similarity">
    <text evidence="10">Belongs to the TRM5 / TYW2 family.</text>
</comment>
<organism evidence="12 13">
    <name type="scientific">Mycena chlorophos</name>
    <name type="common">Agaric fungus</name>
    <name type="synonym">Agaricus chlorophos</name>
    <dbReference type="NCBI Taxonomy" id="658473"/>
    <lineage>
        <taxon>Eukaryota</taxon>
        <taxon>Fungi</taxon>
        <taxon>Dikarya</taxon>
        <taxon>Basidiomycota</taxon>
        <taxon>Agaricomycotina</taxon>
        <taxon>Agaricomycetes</taxon>
        <taxon>Agaricomycetidae</taxon>
        <taxon>Agaricales</taxon>
        <taxon>Marasmiineae</taxon>
        <taxon>Mycenaceae</taxon>
        <taxon>Mycena</taxon>
    </lineage>
</organism>
<evidence type="ECO:0000259" key="11">
    <source>
        <dbReference type="PROSITE" id="PS51684"/>
    </source>
</evidence>
<comment type="subunit">
    <text evidence="10">Monomer.</text>
</comment>
<feature type="binding site" evidence="10">
    <location>
        <begin position="336"/>
        <end position="337"/>
    </location>
    <ligand>
        <name>S-adenosyl-L-methionine</name>
        <dbReference type="ChEBI" id="CHEBI:59789"/>
    </ligand>
</feature>
<dbReference type="InterPro" id="IPR030382">
    <property type="entry name" value="MeTrfase_TRM5/TYW2"/>
</dbReference>
<proteinExistence type="inferred from homology"/>
<keyword evidence="7 10" id="KW-0496">Mitochondrion</keyword>
<dbReference type="Proteomes" id="UP000613580">
    <property type="component" value="Unassembled WGS sequence"/>
</dbReference>
<dbReference type="CDD" id="cd02440">
    <property type="entry name" value="AdoMet_MTases"/>
    <property type="match status" value="1"/>
</dbReference>
<dbReference type="EMBL" id="JACAZE010000007">
    <property type="protein sequence ID" value="KAF7311132.1"/>
    <property type="molecule type" value="Genomic_DNA"/>
</dbReference>
<dbReference type="InterPro" id="IPR029063">
    <property type="entry name" value="SAM-dependent_MTases_sf"/>
</dbReference>
<feature type="domain" description="SAM-dependent methyltransferase TRM5/TYW2-type" evidence="11">
    <location>
        <begin position="180"/>
        <end position="487"/>
    </location>
</feature>
<accession>A0A8H6WAS8</accession>
<comment type="catalytic activity">
    <reaction evidence="9 10">
        <text>guanosine(37) in tRNA + S-adenosyl-L-methionine = N(1)-methylguanosine(37) in tRNA + S-adenosyl-L-homocysteine + H(+)</text>
        <dbReference type="Rhea" id="RHEA:36899"/>
        <dbReference type="Rhea" id="RHEA-COMP:10145"/>
        <dbReference type="Rhea" id="RHEA-COMP:10147"/>
        <dbReference type="ChEBI" id="CHEBI:15378"/>
        <dbReference type="ChEBI" id="CHEBI:57856"/>
        <dbReference type="ChEBI" id="CHEBI:59789"/>
        <dbReference type="ChEBI" id="CHEBI:73542"/>
        <dbReference type="ChEBI" id="CHEBI:74269"/>
        <dbReference type="EC" id="2.1.1.228"/>
    </reaction>
</comment>
<evidence type="ECO:0000313" key="12">
    <source>
        <dbReference type="EMBL" id="KAF7311132.1"/>
    </source>
</evidence>
<evidence type="ECO:0000256" key="1">
    <source>
        <dbReference type="ARBA" id="ARBA00009775"/>
    </source>
</evidence>
<dbReference type="GO" id="GO:0052906">
    <property type="term" value="F:tRNA (guanine(37)-N1)-methyltransferase activity"/>
    <property type="evidence" value="ECO:0007669"/>
    <property type="project" value="UniProtKB-UniRule"/>
</dbReference>
<dbReference type="PANTHER" id="PTHR23245:SF36">
    <property type="entry name" value="TRNA (GUANINE(37)-N1)-METHYLTRANSFERASE"/>
    <property type="match status" value="1"/>
</dbReference>
<keyword evidence="4 10" id="KW-0808">Transferase</keyword>
<evidence type="ECO:0000256" key="3">
    <source>
        <dbReference type="ARBA" id="ARBA00022603"/>
    </source>
</evidence>
<sequence length="495" mass="55055">MAMAVDNVFQNAGREHLGDQGKSRATRDVMLRLGFAQPTRRLMSFDASPPAVAGLMAGTQLDRSLFHKSIPILAARFLPTKLGSLRKSEAMRGMVMDLPRLRTVEPDPTNPTGATKLVLLKASSEDELPNPTREFLNAESEGLVPYTIELGYDYWNADDLIQAVVPEDLRDRSPTGFASTGHIGKFLPHINLKDEYLPYKHLIGQIILDKNAAIRTVVNKLDTIDNQFRFFKMELLAGDPDYVVEHVEADCRFTFDFTQVYWNSRLHTEHERVVNLFEPADVVVDVFAGVGPFAIPAAKKGCAVLANDLNPQSAKYLEINVENNRVSSAVRVSCLDGREFIRTAAGGLIAHPLPAYTGPKKSKTQEAAVQRRAQKLQQSSPVRAGPLRNRIAHFVMNLPDSGLQFLDAYRGILCTPGAREVYPDDASLPMIHCHCFTREIDPAAAEADILQRASEKLGRKLTDYSLHLVRSVAPNKEMYCISFKLPSEVAFEERV</sequence>
<dbReference type="PROSITE" id="PS51684">
    <property type="entry name" value="SAM_MT_TRM5_TYW2"/>
    <property type="match status" value="1"/>
</dbReference>
<evidence type="ECO:0000256" key="10">
    <source>
        <dbReference type="HAMAP-Rule" id="MF_03152"/>
    </source>
</evidence>
<feature type="binding site" evidence="10">
    <location>
        <position position="270"/>
    </location>
    <ligand>
        <name>S-adenosyl-L-methionine</name>
        <dbReference type="ChEBI" id="CHEBI:59789"/>
    </ligand>
</feature>